<evidence type="ECO:0000256" key="1">
    <source>
        <dbReference type="SAM" id="Phobius"/>
    </source>
</evidence>
<organism evidence="2 3">
    <name type="scientific">Suilimivivens aceti</name>
    <dbReference type="NCBI Taxonomy" id="2981774"/>
    <lineage>
        <taxon>Bacteria</taxon>
        <taxon>Bacillati</taxon>
        <taxon>Bacillota</taxon>
        <taxon>Clostridia</taxon>
        <taxon>Lachnospirales</taxon>
        <taxon>Lachnospiraceae</taxon>
        <taxon>Suilimivivens</taxon>
    </lineage>
</organism>
<keyword evidence="1" id="KW-0472">Membrane</keyword>
<dbReference type="EMBL" id="JAOQKJ010000004">
    <property type="protein sequence ID" value="MCU6743997.1"/>
    <property type="molecule type" value="Genomic_DNA"/>
</dbReference>
<keyword evidence="3" id="KW-1185">Reference proteome</keyword>
<evidence type="ECO:0000313" key="3">
    <source>
        <dbReference type="Proteomes" id="UP001652432"/>
    </source>
</evidence>
<comment type="caution">
    <text evidence="2">The sequence shown here is derived from an EMBL/GenBank/DDBJ whole genome shotgun (WGS) entry which is preliminary data.</text>
</comment>
<name>A0ABT2T230_9FIRM</name>
<keyword evidence="1" id="KW-0812">Transmembrane</keyword>
<gene>
    <name evidence="2" type="ORF">OCV77_05715</name>
</gene>
<proteinExistence type="predicted"/>
<dbReference type="RefSeq" id="WP_262573995.1">
    <property type="nucleotide sequence ID" value="NZ_JAOQKJ010000004.1"/>
</dbReference>
<dbReference type="Proteomes" id="UP001652432">
    <property type="component" value="Unassembled WGS sequence"/>
</dbReference>
<feature type="transmembrane region" description="Helical" evidence="1">
    <location>
        <begin position="30"/>
        <end position="51"/>
    </location>
</feature>
<keyword evidence="1" id="KW-1133">Transmembrane helix</keyword>
<evidence type="ECO:0000313" key="2">
    <source>
        <dbReference type="EMBL" id="MCU6743997.1"/>
    </source>
</evidence>
<reference evidence="2 3" key="1">
    <citation type="journal article" date="2021" name="ISME Commun">
        <title>Automated analysis of genomic sequences facilitates high-throughput and comprehensive description of bacteria.</title>
        <authorList>
            <person name="Hitch T.C.A."/>
        </authorList>
    </citation>
    <scope>NUCLEOTIDE SEQUENCE [LARGE SCALE GENOMIC DNA]</scope>
    <source>
        <strain evidence="2 3">Sanger_18</strain>
    </source>
</reference>
<sequence length="169" mass="19456">MTEIIRETGIFIIVAEAMVCLAPSEVYKKYIRLIVGMVLVVQLALPVLSLFSKNGALSDPGKVPAYEMEIEFRTDGKQKDPVQRQMEKEIMQRLGQLEEVQILDIELKEREDGNMYLLVVLEAPGKDGLWAENSTIEGKEEWLQQKKQYIAEMLQMDMSDMEVEVSEWR</sequence>
<accession>A0ABT2T230</accession>
<protein>
    <submittedName>
        <fullName evidence="2">Stage III sporulation protein AF</fullName>
    </submittedName>
</protein>